<name>A0ACB6QSP5_9PLEO</name>
<reference evidence="1" key="1">
    <citation type="journal article" date="2020" name="Stud. Mycol.">
        <title>101 Dothideomycetes genomes: a test case for predicting lifestyles and emergence of pathogens.</title>
        <authorList>
            <person name="Haridas S."/>
            <person name="Albert R."/>
            <person name="Binder M."/>
            <person name="Bloem J."/>
            <person name="Labutti K."/>
            <person name="Salamov A."/>
            <person name="Andreopoulos B."/>
            <person name="Baker S."/>
            <person name="Barry K."/>
            <person name="Bills G."/>
            <person name="Bluhm B."/>
            <person name="Cannon C."/>
            <person name="Castanera R."/>
            <person name="Culley D."/>
            <person name="Daum C."/>
            <person name="Ezra D."/>
            <person name="Gonzalez J."/>
            <person name="Henrissat B."/>
            <person name="Kuo A."/>
            <person name="Liang C."/>
            <person name="Lipzen A."/>
            <person name="Lutzoni F."/>
            <person name="Magnuson J."/>
            <person name="Mondo S."/>
            <person name="Nolan M."/>
            <person name="Ohm R."/>
            <person name="Pangilinan J."/>
            <person name="Park H.-J."/>
            <person name="Ramirez L."/>
            <person name="Alfaro M."/>
            <person name="Sun H."/>
            <person name="Tritt A."/>
            <person name="Yoshinaga Y."/>
            <person name="Zwiers L.-H."/>
            <person name="Turgeon B."/>
            <person name="Goodwin S."/>
            <person name="Spatafora J."/>
            <person name="Crous P."/>
            <person name="Grigoriev I."/>
        </authorList>
    </citation>
    <scope>NUCLEOTIDE SEQUENCE</scope>
    <source>
        <strain evidence="1">ATCC 200398</strain>
    </source>
</reference>
<gene>
    <name evidence="1" type="ORF">BDR25DRAFT_304631</name>
</gene>
<accession>A0ACB6QSP5</accession>
<comment type="caution">
    <text evidence="1">The sequence shown here is derived from an EMBL/GenBank/DDBJ whole genome shotgun (WGS) entry which is preliminary data.</text>
</comment>
<proteinExistence type="predicted"/>
<organism evidence="1 2">
    <name type="scientific">Lindgomyces ingoldianus</name>
    <dbReference type="NCBI Taxonomy" id="673940"/>
    <lineage>
        <taxon>Eukaryota</taxon>
        <taxon>Fungi</taxon>
        <taxon>Dikarya</taxon>
        <taxon>Ascomycota</taxon>
        <taxon>Pezizomycotina</taxon>
        <taxon>Dothideomycetes</taxon>
        <taxon>Pleosporomycetidae</taxon>
        <taxon>Pleosporales</taxon>
        <taxon>Lindgomycetaceae</taxon>
        <taxon>Lindgomyces</taxon>
    </lineage>
</organism>
<sequence length="92" mass="9856">MAQNAPKSKPRSTGSSSSTKSRNAGKQTPRNRVFKPKKASLITAQKIKKKNAAGLVTQTEKLLAERAGHMEVLKGGKKDRGKAKAKEGRAKA</sequence>
<dbReference type="Proteomes" id="UP000799755">
    <property type="component" value="Unassembled WGS sequence"/>
</dbReference>
<protein>
    <submittedName>
        <fullName evidence="1">Uncharacterized protein</fullName>
    </submittedName>
</protein>
<keyword evidence="2" id="KW-1185">Reference proteome</keyword>
<evidence type="ECO:0000313" key="2">
    <source>
        <dbReference type="Proteomes" id="UP000799755"/>
    </source>
</evidence>
<evidence type="ECO:0000313" key="1">
    <source>
        <dbReference type="EMBL" id="KAF2469102.1"/>
    </source>
</evidence>
<dbReference type="EMBL" id="MU003513">
    <property type="protein sequence ID" value="KAF2469102.1"/>
    <property type="molecule type" value="Genomic_DNA"/>
</dbReference>